<dbReference type="Gene3D" id="3.65.10.10">
    <property type="entry name" value="Enolpyruvate transferase domain"/>
    <property type="match status" value="1"/>
</dbReference>
<protein>
    <recommendedName>
        <fullName evidence="3">3-phosphoshikimate 1-carboxyvinyltransferase</fullName>
    </recommendedName>
</protein>
<dbReference type="InterPro" id="IPR036968">
    <property type="entry name" value="Enolpyruvate_Tfrase_sf"/>
</dbReference>
<sequence>MRLKVLGCSGVGGIVDAPASLWDALVKLALVAIKGEGRVEGVPASSRCIRSLLDLMRGLGFDVRLAAGVVEAKHVSEPRRSISVNIDCGLFLGAIALAVASQYLEPGVTLVLRARNERLLKADLRGLLEFATALGLRAWPGGSLSRLVIVEATSVGPLARPIKLYTGQGYIAAAALLALAGRGGTLYLPPWKPLRGRRRLEHVAAILSALGYLVETTTIIRVKPSEGKAELRVAQGYAETLLLAALVAPCARGGIIEVQGLPEQQWGDEKDVEYLLAAMGYNIERNCSRGVCSLKLRWEEPRSLTFSVEESPSLAYGVTAHAAAWGNTVVSGLATLANEVPGVETVEKALQMLGVEAYLEEAGDRLYVGEIPLELQEGYIPVLECLGSPLACSAAIALLHRLGKGAVNGVESLDDHAPGVLEAALKLGMAIDIA</sequence>
<dbReference type="STRING" id="415426.Hbut_0852"/>
<evidence type="ECO:0000313" key="2">
    <source>
        <dbReference type="Proteomes" id="UP000002593"/>
    </source>
</evidence>
<dbReference type="OrthoDB" id="385901at2157"/>
<dbReference type="eggNOG" id="arCOG04134">
    <property type="taxonomic scope" value="Archaea"/>
</dbReference>
<dbReference type="EMBL" id="CP000493">
    <property type="protein sequence ID" value="ABM80703.1"/>
    <property type="molecule type" value="Genomic_DNA"/>
</dbReference>
<keyword evidence="2" id="KW-1185">Reference proteome</keyword>
<evidence type="ECO:0008006" key="3">
    <source>
        <dbReference type="Google" id="ProtNLM"/>
    </source>
</evidence>
<dbReference type="AlphaFoldDB" id="A2BL42"/>
<dbReference type="RefSeq" id="WP_011822021.1">
    <property type="nucleotide sequence ID" value="NC_008818.1"/>
</dbReference>
<dbReference type="GO" id="GO:0016765">
    <property type="term" value="F:transferase activity, transferring alkyl or aryl (other than methyl) groups"/>
    <property type="evidence" value="ECO:0007669"/>
    <property type="project" value="InterPro"/>
</dbReference>
<proteinExistence type="predicted"/>
<evidence type="ECO:0000313" key="1">
    <source>
        <dbReference type="EMBL" id="ABM80703.1"/>
    </source>
</evidence>
<dbReference type="InterPro" id="IPR013792">
    <property type="entry name" value="RNA3'P_cycl/enolpyr_Trfase_a/b"/>
</dbReference>
<dbReference type="KEGG" id="hbu:Hbut_0852"/>
<organism evidence="1 2">
    <name type="scientific">Hyperthermus butylicus (strain DSM 5456 / JCM 9403 / PLM1-5)</name>
    <dbReference type="NCBI Taxonomy" id="415426"/>
    <lineage>
        <taxon>Archaea</taxon>
        <taxon>Thermoproteota</taxon>
        <taxon>Thermoprotei</taxon>
        <taxon>Desulfurococcales</taxon>
        <taxon>Pyrodictiaceae</taxon>
        <taxon>Hyperthermus</taxon>
    </lineage>
</organism>
<gene>
    <name evidence="1" type="ordered locus">Hbut_0852</name>
</gene>
<dbReference type="Proteomes" id="UP000002593">
    <property type="component" value="Chromosome"/>
</dbReference>
<dbReference type="GeneID" id="4782809"/>
<reference evidence="1 2" key="1">
    <citation type="journal article" date="2007" name="Archaea">
        <title>The genome of Hyperthermus butylicus: a sulfur-reducing, peptide fermenting, neutrophilic Crenarchaeote growing up to 108 degrees C.</title>
        <authorList>
            <person name="Brugger K."/>
            <person name="Chen L."/>
            <person name="Stark M."/>
            <person name="Zibat A."/>
            <person name="Redder P."/>
            <person name="Ruepp A."/>
            <person name="Awayez M."/>
            <person name="She Q."/>
            <person name="Garrett R.A."/>
            <person name="Klenk H.P."/>
        </authorList>
    </citation>
    <scope>NUCLEOTIDE SEQUENCE [LARGE SCALE GENOMIC DNA]</scope>
    <source>
        <strain evidence="2">DSM 5456 / JCM 9403 / PLM1-5</strain>
    </source>
</reference>
<dbReference type="EnsemblBacteria" id="ABM80703">
    <property type="protein sequence ID" value="ABM80703"/>
    <property type="gene ID" value="Hbut_0852"/>
</dbReference>
<name>A2BL42_HYPBU</name>
<accession>A2BL42</accession>
<dbReference type="HOGENOM" id="CLU_631078_0_0_2"/>
<dbReference type="SUPFAM" id="SSF55205">
    <property type="entry name" value="EPT/RTPC-like"/>
    <property type="match status" value="1"/>
</dbReference>